<evidence type="ECO:0000313" key="7">
    <source>
        <dbReference type="RefSeq" id="XP_018089326.1"/>
    </source>
</evidence>
<dbReference type="OrthoDB" id="8193498at2759"/>
<dbReference type="STRING" id="8355.A0A1L8F382"/>
<dbReference type="PANTHER" id="PTHR13674:SF6">
    <property type="entry name" value="PROTEIN FAM162B"/>
    <property type="match status" value="1"/>
</dbReference>
<name>A0A1L8F382_XENLA</name>
<keyword evidence="4" id="KW-1133">Transmembrane helix</keyword>
<comment type="subcellular location">
    <subcellularLocation>
        <location evidence="1">Membrane</location>
        <topology evidence="1">Single-pass membrane protein</topology>
    </subcellularLocation>
</comment>
<proteinExistence type="inferred from homology"/>
<evidence type="ECO:0000313" key="6">
    <source>
        <dbReference type="Proteomes" id="UP000186698"/>
    </source>
</evidence>
<dbReference type="GO" id="GO:0051402">
    <property type="term" value="P:neuron apoptotic process"/>
    <property type="evidence" value="ECO:0000318"/>
    <property type="project" value="GO_Central"/>
</dbReference>
<dbReference type="OMA" id="LRIRICY"/>
<dbReference type="PANTHER" id="PTHR13674">
    <property type="entry name" value="GROWTH AND TRANSFORMATION-DEPENDENT PROTEIN"/>
    <property type="match status" value="1"/>
</dbReference>
<dbReference type="PaxDb" id="8355-A0A1L8F382"/>
<evidence type="ECO:0000256" key="5">
    <source>
        <dbReference type="ARBA" id="ARBA00023136"/>
    </source>
</evidence>
<gene>
    <name evidence="7" type="primary">LOC108700662</name>
</gene>
<evidence type="ECO:0000256" key="1">
    <source>
        <dbReference type="ARBA" id="ARBA00004167"/>
    </source>
</evidence>
<dbReference type="GO" id="GO:0090200">
    <property type="term" value="P:positive regulation of release of cytochrome c from mitochondria"/>
    <property type="evidence" value="ECO:0000318"/>
    <property type="project" value="GO_Central"/>
</dbReference>
<keyword evidence="6" id="KW-1185">Reference proteome</keyword>
<dbReference type="GeneID" id="108700662"/>
<dbReference type="GO" id="GO:0016020">
    <property type="term" value="C:membrane"/>
    <property type="evidence" value="ECO:0007669"/>
    <property type="project" value="UniProtKB-SubCell"/>
</dbReference>
<comment type="similarity">
    <text evidence="2">Belongs to the UPF0389 family.</text>
</comment>
<evidence type="ECO:0000256" key="4">
    <source>
        <dbReference type="ARBA" id="ARBA00022989"/>
    </source>
</evidence>
<dbReference type="InterPro" id="IPR009432">
    <property type="entry name" value="DUF1075"/>
</dbReference>
<accession>A0A1L8F382</accession>
<dbReference type="Bgee" id="108700662">
    <property type="expression patterns" value="Expressed in ovary and 1 other cell type or tissue"/>
</dbReference>
<evidence type="ECO:0000256" key="3">
    <source>
        <dbReference type="ARBA" id="ARBA00022692"/>
    </source>
</evidence>
<dbReference type="GO" id="GO:0071456">
    <property type="term" value="P:cellular response to hypoxia"/>
    <property type="evidence" value="ECO:0000318"/>
    <property type="project" value="GO_Central"/>
</dbReference>
<keyword evidence="5" id="KW-0472">Membrane</keyword>
<organism evidence="6 7">
    <name type="scientific">Xenopus laevis</name>
    <name type="common">African clawed frog</name>
    <dbReference type="NCBI Taxonomy" id="8355"/>
    <lineage>
        <taxon>Eukaryota</taxon>
        <taxon>Metazoa</taxon>
        <taxon>Chordata</taxon>
        <taxon>Craniata</taxon>
        <taxon>Vertebrata</taxon>
        <taxon>Euteleostomi</taxon>
        <taxon>Amphibia</taxon>
        <taxon>Batrachia</taxon>
        <taxon>Anura</taxon>
        <taxon>Pipoidea</taxon>
        <taxon>Pipidae</taxon>
        <taxon>Xenopodinae</taxon>
        <taxon>Xenopus</taxon>
        <taxon>Xenopus</taxon>
    </lineage>
</organism>
<reference evidence="7" key="1">
    <citation type="submission" date="2025-08" db="UniProtKB">
        <authorList>
            <consortium name="RefSeq"/>
        </authorList>
    </citation>
    <scope>IDENTIFICATION</scope>
    <source>
        <strain evidence="7">J_2021</strain>
        <tissue evidence="7">Erythrocytes</tissue>
    </source>
</reference>
<dbReference type="AlphaFoldDB" id="A0A1L8F382"/>
<sequence>MSAFSLIRYRSLARGLLSGGSSTRKALQGRLYCQAVKKMAPKETKTQTKSGQHLFKHERRPTDFDKKILVWSGHYKKQEDIPEFLSYEALSGARNKVRIKICYAMIAGTVKGCIAMVISGKKAFKEDNTLLQKNIERKKQWREEHSTEFKSH</sequence>
<evidence type="ECO:0000256" key="2">
    <source>
        <dbReference type="ARBA" id="ARBA00007363"/>
    </source>
</evidence>
<keyword evidence="3" id="KW-0812">Transmembrane</keyword>
<dbReference type="KEGG" id="xla:108700662"/>
<dbReference type="GO" id="GO:0005739">
    <property type="term" value="C:mitochondrion"/>
    <property type="evidence" value="ECO:0000318"/>
    <property type="project" value="GO_Central"/>
</dbReference>
<dbReference type="Proteomes" id="UP000186698">
    <property type="component" value="Chromosome 8S"/>
</dbReference>
<dbReference type="RefSeq" id="XP_018089326.1">
    <property type="nucleotide sequence ID" value="XM_018233837.2"/>
</dbReference>
<protein>
    <submittedName>
        <fullName evidence="7">Protein FAM162A</fullName>
    </submittedName>
</protein>
<dbReference type="Pfam" id="PF06388">
    <property type="entry name" value="DUF1075"/>
    <property type="match status" value="1"/>
</dbReference>